<dbReference type="PANTHER" id="PTHR46268">
    <property type="entry name" value="STRESS RESPONSE PROTEIN NHAX"/>
    <property type="match status" value="1"/>
</dbReference>
<dbReference type="Proteomes" id="UP000439780">
    <property type="component" value="Unassembled WGS sequence"/>
</dbReference>
<feature type="domain" description="UspA" evidence="2">
    <location>
        <begin position="27"/>
        <end position="163"/>
    </location>
</feature>
<evidence type="ECO:0000313" key="3">
    <source>
        <dbReference type="EMBL" id="MXP30187.1"/>
    </source>
</evidence>
<reference evidence="3 4" key="1">
    <citation type="submission" date="2019-12" db="EMBL/GenBank/DDBJ databases">
        <title>Genomic-based taxomic classification of the family Erythrobacteraceae.</title>
        <authorList>
            <person name="Xu L."/>
        </authorList>
    </citation>
    <scope>NUCLEOTIDE SEQUENCE [LARGE SCALE GENOMIC DNA]</scope>
    <source>
        <strain evidence="3 4">KEMB 9005-328</strain>
    </source>
</reference>
<dbReference type="SUPFAM" id="SSF52402">
    <property type="entry name" value="Adenine nucleotide alpha hydrolases-like"/>
    <property type="match status" value="2"/>
</dbReference>
<comment type="similarity">
    <text evidence="1">Belongs to the universal stress protein A family.</text>
</comment>
<dbReference type="OrthoDB" id="9804721at2"/>
<evidence type="ECO:0000256" key="1">
    <source>
        <dbReference type="ARBA" id="ARBA00008791"/>
    </source>
</evidence>
<name>A0A845AL89_9SPHN</name>
<accession>A0A845AL89</accession>
<keyword evidence="4" id="KW-1185">Reference proteome</keyword>
<dbReference type="Gene3D" id="3.40.50.12370">
    <property type="match status" value="1"/>
</dbReference>
<protein>
    <submittedName>
        <fullName evidence="3">Universal stress protein</fullName>
    </submittedName>
</protein>
<proteinExistence type="inferred from homology"/>
<dbReference type="Pfam" id="PF00582">
    <property type="entry name" value="Usp"/>
    <property type="match status" value="2"/>
</dbReference>
<gene>
    <name evidence="3" type="ORF">GRI58_15360</name>
</gene>
<dbReference type="RefSeq" id="WP_160754487.1">
    <property type="nucleotide sequence ID" value="NZ_WTYA01000019.1"/>
</dbReference>
<sequence>MIWIMAKLEIEKQPAHLCGSALEAVMKNVVVHVQEDPGLSARVQTALDLARNFDGHVTCLQTACSEVIMPASYEAMTAPAILPILREQAEQLEAKVKTSLGRDDVPWDWQTHFGFPAAHLVQRAALADVIVMGTHDASSADQRPSRIVGQVVLRSPAPVLVVPDHQRSLNVRDPILIGWNGAVECANALRAALPLLKQAEQVFLTRIMDGSDYGNEEFTAIEGAQYLRLHGVECELLELPAPDGMKVANQLTDAALARECGLLVMGAYGRARIAEWLLGGVTRDILTHPQLPVLLAH</sequence>
<feature type="domain" description="UspA" evidence="2">
    <location>
        <begin position="248"/>
        <end position="296"/>
    </location>
</feature>
<evidence type="ECO:0000259" key="2">
    <source>
        <dbReference type="Pfam" id="PF00582"/>
    </source>
</evidence>
<dbReference type="CDD" id="cd00293">
    <property type="entry name" value="USP-like"/>
    <property type="match status" value="2"/>
</dbReference>
<comment type="caution">
    <text evidence="3">The sequence shown here is derived from an EMBL/GenBank/DDBJ whole genome shotgun (WGS) entry which is preliminary data.</text>
</comment>
<dbReference type="PANTHER" id="PTHR46268:SF15">
    <property type="entry name" value="UNIVERSAL STRESS PROTEIN HP_0031"/>
    <property type="match status" value="1"/>
</dbReference>
<dbReference type="InterPro" id="IPR006016">
    <property type="entry name" value="UspA"/>
</dbReference>
<organism evidence="3 4">
    <name type="scientific">Qipengyuania algicida</name>
    <dbReference type="NCBI Taxonomy" id="1836209"/>
    <lineage>
        <taxon>Bacteria</taxon>
        <taxon>Pseudomonadati</taxon>
        <taxon>Pseudomonadota</taxon>
        <taxon>Alphaproteobacteria</taxon>
        <taxon>Sphingomonadales</taxon>
        <taxon>Erythrobacteraceae</taxon>
        <taxon>Qipengyuania</taxon>
    </lineage>
</organism>
<dbReference type="AlphaFoldDB" id="A0A845AL89"/>
<evidence type="ECO:0000313" key="4">
    <source>
        <dbReference type="Proteomes" id="UP000439780"/>
    </source>
</evidence>
<dbReference type="EMBL" id="WTYA01000019">
    <property type="protein sequence ID" value="MXP30187.1"/>
    <property type="molecule type" value="Genomic_DNA"/>
</dbReference>